<protein>
    <submittedName>
        <fullName evidence="1">1785_t:CDS:1</fullName>
    </submittedName>
</protein>
<evidence type="ECO:0000313" key="1">
    <source>
        <dbReference type="EMBL" id="CAG8681002.1"/>
    </source>
</evidence>
<gene>
    <name evidence="1" type="ORF">AGERDE_LOCUS12672</name>
</gene>
<organism evidence="1 2">
    <name type="scientific">Ambispora gerdemannii</name>
    <dbReference type="NCBI Taxonomy" id="144530"/>
    <lineage>
        <taxon>Eukaryota</taxon>
        <taxon>Fungi</taxon>
        <taxon>Fungi incertae sedis</taxon>
        <taxon>Mucoromycota</taxon>
        <taxon>Glomeromycotina</taxon>
        <taxon>Glomeromycetes</taxon>
        <taxon>Archaeosporales</taxon>
        <taxon>Ambisporaceae</taxon>
        <taxon>Ambispora</taxon>
    </lineage>
</organism>
<accession>A0A9N9HE24</accession>
<dbReference type="Proteomes" id="UP000789831">
    <property type="component" value="Unassembled WGS sequence"/>
</dbReference>
<name>A0A9N9HE24_9GLOM</name>
<keyword evidence="2" id="KW-1185">Reference proteome</keyword>
<sequence length="45" mass="5417">ILRYAYSILQNHTERLSMHQECMLGTHKERKDFHLVSAWNVSEIM</sequence>
<dbReference type="AlphaFoldDB" id="A0A9N9HE24"/>
<dbReference type="EMBL" id="CAJVPL010010416">
    <property type="protein sequence ID" value="CAG8681002.1"/>
    <property type="molecule type" value="Genomic_DNA"/>
</dbReference>
<proteinExistence type="predicted"/>
<feature type="non-terminal residue" evidence="1">
    <location>
        <position position="45"/>
    </location>
</feature>
<evidence type="ECO:0000313" key="2">
    <source>
        <dbReference type="Proteomes" id="UP000789831"/>
    </source>
</evidence>
<feature type="non-terminal residue" evidence="1">
    <location>
        <position position="1"/>
    </location>
</feature>
<comment type="caution">
    <text evidence="1">The sequence shown here is derived from an EMBL/GenBank/DDBJ whole genome shotgun (WGS) entry which is preliminary data.</text>
</comment>
<reference evidence="1" key="1">
    <citation type="submission" date="2021-06" db="EMBL/GenBank/DDBJ databases">
        <authorList>
            <person name="Kallberg Y."/>
            <person name="Tangrot J."/>
            <person name="Rosling A."/>
        </authorList>
    </citation>
    <scope>NUCLEOTIDE SEQUENCE</scope>
    <source>
        <strain evidence="1">MT106</strain>
    </source>
</reference>